<keyword evidence="2" id="KW-0663">Pyridoxal phosphate</keyword>
<feature type="domain" description="Tryptophan synthase beta chain-like PALP" evidence="4">
    <location>
        <begin position="23"/>
        <end position="310"/>
    </location>
</feature>
<keyword evidence="3" id="KW-0456">Lyase</keyword>
<comment type="caution">
    <text evidence="5">The sequence shown here is derived from an EMBL/GenBank/DDBJ whole genome shotgun (WGS) entry which is preliminary data.</text>
</comment>
<organism evidence="5 6">
    <name type="scientific">Pararhizobium antarcticum</name>
    <dbReference type="NCBI Taxonomy" id="1798805"/>
    <lineage>
        <taxon>Bacteria</taxon>
        <taxon>Pseudomonadati</taxon>
        <taxon>Pseudomonadota</taxon>
        <taxon>Alphaproteobacteria</taxon>
        <taxon>Hyphomicrobiales</taxon>
        <taxon>Rhizobiaceae</taxon>
        <taxon>Rhizobium/Agrobacterium group</taxon>
        <taxon>Pararhizobium</taxon>
    </lineage>
</organism>
<protein>
    <submittedName>
        <fullName evidence="5">Threonine dehydratase</fullName>
    </submittedName>
</protein>
<evidence type="ECO:0000256" key="3">
    <source>
        <dbReference type="ARBA" id="ARBA00023239"/>
    </source>
</evidence>
<evidence type="ECO:0000313" key="5">
    <source>
        <dbReference type="EMBL" id="OJF96862.1"/>
    </source>
</evidence>
<proteinExistence type="predicted"/>
<dbReference type="Pfam" id="PF00291">
    <property type="entry name" value="PALP"/>
    <property type="match status" value="1"/>
</dbReference>
<reference evidence="5 6" key="1">
    <citation type="submission" date="2016-02" db="EMBL/GenBank/DDBJ databases">
        <title>Genome sequencing of a beta-galactosidase producing bacteria Rhizobium sp. 59.</title>
        <authorList>
            <person name="Wang D."/>
            <person name="Kot W."/>
            <person name="Qin Y."/>
            <person name="Hansen L."/>
            <person name="Naqvi K."/>
            <person name="Rensing C."/>
        </authorList>
    </citation>
    <scope>NUCLEOTIDE SEQUENCE [LARGE SCALE GENOMIC DNA]</scope>
    <source>
        <strain evidence="5 6">59</strain>
    </source>
</reference>
<dbReference type="RefSeq" id="WP_071833203.1">
    <property type="nucleotide sequence ID" value="NZ_LSRP01000085.1"/>
</dbReference>
<dbReference type="GO" id="GO:0006567">
    <property type="term" value="P:L-threonine catabolic process"/>
    <property type="evidence" value="ECO:0007669"/>
    <property type="project" value="TreeGrafter"/>
</dbReference>
<dbReference type="SUPFAM" id="SSF53686">
    <property type="entry name" value="Tryptophan synthase beta subunit-like PLP-dependent enzymes"/>
    <property type="match status" value="1"/>
</dbReference>
<gene>
    <name evidence="5" type="ORF">AX760_03100</name>
</gene>
<accession>A0A657LWM0</accession>
<evidence type="ECO:0000313" key="6">
    <source>
        <dbReference type="Proteomes" id="UP000182661"/>
    </source>
</evidence>
<dbReference type="GO" id="GO:0006565">
    <property type="term" value="P:L-serine catabolic process"/>
    <property type="evidence" value="ECO:0007669"/>
    <property type="project" value="TreeGrafter"/>
</dbReference>
<evidence type="ECO:0000256" key="1">
    <source>
        <dbReference type="ARBA" id="ARBA00001933"/>
    </source>
</evidence>
<dbReference type="InterPro" id="IPR001926">
    <property type="entry name" value="TrpB-like_PALP"/>
</dbReference>
<keyword evidence="6" id="KW-1185">Reference proteome</keyword>
<evidence type="ECO:0000256" key="2">
    <source>
        <dbReference type="ARBA" id="ARBA00022898"/>
    </source>
</evidence>
<dbReference type="Gene3D" id="3.40.50.1100">
    <property type="match status" value="2"/>
</dbReference>
<dbReference type="OrthoDB" id="9811476at2"/>
<dbReference type="InterPro" id="IPR050147">
    <property type="entry name" value="Ser/Thr_Dehydratase"/>
</dbReference>
<dbReference type="GO" id="GO:0009097">
    <property type="term" value="P:isoleucine biosynthetic process"/>
    <property type="evidence" value="ECO:0007669"/>
    <property type="project" value="TreeGrafter"/>
</dbReference>
<sequence>MTQQLFPTPEGIIAASSRIDGRFTNSPLLEQQTANDATGVRLLAKVEMLNPIRSFKGRGTDWWLQNQPPGTDPIISASAGNFGQGLARAGRKHGRPVIIYAATSANPAKIEAMRRLGADVRLQGKDFDAAKAAARTFADAHGYAFVEDGALREIAEGAGTIALEITRELAGEDVQLDAILVPLGNGALLTGVGTWIKAHAPTCRVIGVVAAAAPAMKQAFETGMPVSTKTAMTAADGIAVRECVPYALESMKTTVDAVWAVDEATITAARRFCLEHYGLVIEEAGAAGVAAIMDRKEELKGRTVATILCGSNVRAQL</sequence>
<name>A0A657LWM0_9HYPH</name>
<dbReference type="PANTHER" id="PTHR48078">
    <property type="entry name" value="THREONINE DEHYDRATASE, MITOCHONDRIAL-RELATED"/>
    <property type="match status" value="1"/>
</dbReference>
<dbReference type="PANTHER" id="PTHR48078:SF6">
    <property type="entry name" value="L-THREONINE DEHYDRATASE CATABOLIC TDCB"/>
    <property type="match status" value="1"/>
</dbReference>
<dbReference type="GO" id="GO:0003941">
    <property type="term" value="F:L-serine ammonia-lyase activity"/>
    <property type="evidence" value="ECO:0007669"/>
    <property type="project" value="TreeGrafter"/>
</dbReference>
<dbReference type="GO" id="GO:0004794">
    <property type="term" value="F:threonine deaminase activity"/>
    <property type="evidence" value="ECO:0007669"/>
    <property type="project" value="TreeGrafter"/>
</dbReference>
<dbReference type="InterPro" id="IPR036052">
    <property type="entry name" value="TrpB-like_PALP_sf"/>
</dbReference>
<evidence type="ECO:0000259" key="4">
    <source>
        <dbReference type="Pfam" id="PF00291"/>
    </source>
</evidence>
<dbReference type="AlphaFoldDB" id="A0A657LWM0"/>
<comment type="cofactor">
    <cofactor evidence="1">
        <name>pyridoxal 5'-phosphate</name>
        <dbReference type="ChEBI" id="CHEBI:597326"/>
    </cofactor>
</comment>
<dbReference type="EMBL" id="LSRP01000085">
    <property type="protein sequence ID" value="OJF96862.1"/>
    <property type="molecule type" value="Genomic_DNA"/>
</dbReference>
<dbReference type="Proteomes" id="UP000182661">
    <property type="component" value="Unassembled WGS sequence"/>
</dbReference>